<evidence type="ECO:0000313" key="1">
    <source>
        <dbReference type="EMBL" id="KAB7506755.1"/>
    </source>
</evidence>
<name>A0A5N5TKQ8_9CRUS</name>
<evidence type="ECO:0000313" key="2">
    <source>
        <dbReference type="Proteomes" id="UP000326759"/>
    </source>
</evidence>
<protein>
    <submittedName>
        <fullName evidence="1">Uncharacterized protein</fullName>
    </submittedName>
</protein>
<proteinExistence type="predicted"/>
<dbReference type="Proteomes" id="UP000326759">
    <property type="component" value="Unassembled WGS sequence"/>
</dbReference>
<organism evidence="1 2">
    <name type="scientific">Armadillidium nasatum</name>
    <dbReference type="NCBI Taxonomy" id="96803"/>
    <lineage>
        <taxon>Eukaryota</taxon>
        <taxon>Metazoa</taxon>
        <taxon>Ecdysozoa</taxon>
        <taxon>Arthropoda</taxon>
        <taxon>Crustacea</taxon>
        <taxon>Multicrustacea</taxon>
        <taxon>Malacostraca</taxon>
        <taxon>Eumalacostraca</taxon>
        <taxon>Peracarida</taxon>
        <taxon>Isopoda</taxon>
        <taxon>Oniscidea</taxon>
        <taxon>Crinocheta</taxon>
        <taxon>Armadillidiidae</taxon>
        <taxon>Armadillidium</taxon>
    </lineage>
</organism>
<reference evidence="1 2" key="1">
    <citation type="journal article" date="2019" name="PLoS Biol.">
        <title>Sex chromosomes control vertical transmission of feminizing Wolbachia symbionts in an isopod.</title>
        <authorList>
            <person name="Becking T."/>
            <person name="Chebbi M.A."/>
            <person name="Giraud I."/>
            <person name="Moumen B."/>
            <person name="Laverre T."/>
            <person name="Caubet Y."/>
            <person name="Peccoud J."/>
            <person name="Gilbert C."/>
            <person name="Cordaux R."/>
        </authorList>
    </citation>
    <scope>NUCLEOTIDE SEQUENCE [LARGE SCALE GENOMIC DNA]</scope>
    <source>
        <strain evidence="1">ANa2</strain>
        <tissue evidence="1">Whole body excluding digestive tract and cuticle</tissue>
    </source>
</reference>
<dbReference type="EMBL" id="SEYY01000677">
    <property type="protein sequence ID" value="KAB7506755.1"/>
    <property type="molecule type" value="Genomic_DNA"/>
</dbReference>
<sequence>METQFVRGGGTVCIWSLSLWHRHSSVSHKHFKVSQKFVINMICRQTCMIAHSILIFKHYNQLFTVVQCNSWLTYYSWRMLVGKIFPTSVILTSSKCLCNLMCSNFGLFIHIVVSFSKEILNLTRMCFKSTNN</sequence>
<gene>
    <name evidence="1" type="ORF">Anas_07527</name>
</gene>
<accession>A0A5N5TKQ8</accession>
<comment type="caution">
    <text evidence="1">The sequence shown here is derived from an EMBL/GenBank/DDBJ whole genome shotgun (WGS) entry which is preliminary data.</text>
</comment>
<dbReference type="AlphaFoldDB" id="A0A5N5TKQ8"/>
<feature type="non-terminal residue" evidence="1">
    <location>
        <position position="132"/>
    </location>
</feature>
<keyword evidence="2" id="KW-1185">Reference proteome</keyword>